<sequence>MKIAAIAALAAVAAAAVDPFAAISEHWDQLTSLIEEDLPILQVADAKLYAAATSIIGGTKITQAFNTDLVQQAGITGVTADGKPLPTGDSKPTAAESSPEPTAAQSSSAEDKPSAAPTSAPSSSAEDKPSAAPTSAPKPSASHTSELGSEADEESAASGAKPSTAPKSSSGADKSGADKSSATDKKTESNGAAKVLAGSFGAAIVAAAAFF</sequence>
<comment type="caution">
    <text evidence="3">The sequence shown here is derived from an EMBL/GenBank/DDBJ whole genome shotgun (WGS) entry which is preliminary data.</text>
</comment>
<dbReference type="OrthoDB" id="5589637at2759"/>
<feature type="region of interest" description="Disordered" evidence="1">
    <location>
        <begin position="78"/>
        <end position="190"/>
    </location>
</feature>
<evidence type="ECO:0000256" key="1">
    <source>
        <dbReference type="SAM" id="MobiDB-lite"/>
    </source>
</evidence>
<dbReference type="GeneID" id="63805229"/>
<protein>
    <submittedName>
        <fullName evidence="3">Uncharacterized protein</fullName>
    </submittedName>
</protein>
<feature type="compositionally biased region" description="Low complexity" evidence="1">
    <location>
        <begin position="114"/>
        <end position="148"/>
    </location>
</feature>
<reference evidence="3 4" key="1">
    <citation type="submission" date="2016-07" db="EMBL/GenBank/DDBJ databases">
        <title>Pervasive Adenine N6-methylation of Active Genes in Fungi.</title>
        <authorList>
            <consortium name="DOE Joint Genome Institute"/>
            <person name="Mondo S.J."/>
            <person name="Dannebaum R.O."/>
            <person name="Kuo R.C."/>
            <person name="Labutti K."/>
            <person name="Haridas S."/>
            <person name="Kuo A."/>
            <person name="Salamov A."/>
            <person name="Ahrendt S.R."/>
            <person name="Lipzen A."/>
            <person name="Sullivan W."/>
            <person name="Andreopoulos W.B."/>
            <person name="Clum A."/>
            <person name="Lindquist E."/>
            <person name="Daum C."/>
            <person name="Ramamoorthy G.K."/>
            <person name="Gryganskyi A."/>
            <person name="Culley D."/>
            <person name="Magnuson J.K."/>
            <person name="James T.Y."/>
            <person name="O'Malley M.A."/>
            <person name="Stajich J.E."/>
            <person name="Spatafora J.W."/>
            <person name="Visel A."/>
            <person name="Grigoriev I.V."/>
        </authorList>
    </citation>
    <scope>NUCLEOTIDE SEQUENCE [LARGE SCALE GENOMIC DNA]</scope>
    <source>
        <strain evidence="3 4">ATCC 12442</strain>
    </source>
</reference>
<feature type="compositionally biased region" description="Basic and acidic residues" evidence="1">
    <location>
        <begin position="175"/>
        <end position="188"/>
    </location>
</feature>
<gene>
    <name evidence="3" type="ORF">DL89DRAFT_270151</name>
</gene>
<organism evidence="3 4">
    <name type="scientific">Linderina pennispora</name>
    <dbReference type="NCBI Taxonomy" id="61395"/>
    <lineage>
        <taxon>Eukaryota</taxon>
        <taxon>Fungi</taxon>
        <taxon>Fungi incertae sedis</taxon>
        <taxon>Zoopagomycota</taxon>
        <taxon>Kickxellomycotina</taxon>
        <taxon>Kickxellomycetes</taxon>
        <taxon>Kickxellales</taxon>
        <taxon>Kickxellaceae</taxon>
        <taxon>Linderina</taxon>
    </lineage>
</organism>
<dbReference type="Proteomes" id="UP000193922">
    <property type="component" value="Unassembled WGS sequence"/>
</dbReference>
<feature type="chain" id="PRO_5013141426" evidence="2">
    <location>
        <begin position="16"/>
        <end position="211"/>
    </location>
</feature>
<dbReference type="AlphaFoldDB" id="A0A1Y1VZC1"/>
<evidence type="ECO:0000256" key="2">
    <source>
        <dbReference type="SAM" id="SignalP"/>
    </source>
</evidence>
<dbReference type="EMBL" id="MCFD01000015">
    <property type="protein sequence ID" value="ORX66618.1"/>
    <property type="molecule type" value="Genomic_DNA"/>
</dbReference>
<evidence type="ECO:0000313" key="3">
    <source>
        <dbReference type="EMBL" id="ORX66618.1"/>
    </source>
</evidence>
<dbReference type="RefSeq" id="XP_040740606.1">
    <property type="nucleotide sequence ID" value="XM_040888581.1"/>
</dbReference>
<keyword evidence="2" id="KW-0732">Signal</keyword>
<proteinExistence type="predicted"/>
<keyword evidence="4" id="KW-1185">Reference proteome</keyword>
<name>A0A1Y1VZC1_9FUNG</name>
<feature type="compositionally biased region" description="Polar residues" evidence="1">
    <location>
        <begin position="95"/>
        <end position="108"/>
    </location>
</feature>
<evidence type="ECO:0000313" key="4">
    <source>
        <dbReference type="Proteomes" id="UP000193922"/>
    </source>
</evidence>
<feature type="signal peptide" evidence="2">
    <location>
        <begin position="1"/>
        <end position="15"/>
    </location>
</feature>
<accession>A0A1Y1VZC1</accession>